<feature type="domain" description="Reverse transcriptase/retrotransposon-derived protein RNase H-like" evidence="2">
    <location>
        <begin position="65"/>
        <end position="147"/>
    </location>
</feature>
<dbReference type="PANTHER" id="PTHR37984:SF5">
    <property type="entry name" value="PROTEIN NYNRIN-LIKE"/>
    <property type="match status" value="1"/>
</dbReference>
<protein>
    <recommendedName>
        <fullName evidence="6">Integrase zinc-binding domain-containing protein</fullName>
    </recommendedName>
</protein>
<proteinExistence type="predicted"/>
<dbReference type="Gene3D" id="3.30.420.10">
    <property type="entry name" value="Ribonuclease H-like superfamily/Ribonuclease H"/>
    <property type="match status" value="1"/>
</dbReference>
<evidence type="ECO:0000259" key="2">
    <source>
        <dbReference type="Pfam" id="PF17919"/>
    </source>
</evidence>
<dbReference type="Gene3D" id="1.10.340.70">
    <property type="match status" value="1"/>
</dbReference>
<dbReference type="InterPro" id="IPR050951">
    <property type="entry name" value="Retrovirus_Pol_polyprotein"/>
</dbReference>
<accession>A0A5N6PX30</accession>
<dbReference type="Proteomes" id="UP000326396">
    <property type="component" value="Linkage Group LG1"/>
</dbReference>
<keyword evidence="5" id="KW-1185">Reference proteome</keyword>
<comment type="caution">
    <text evidence="4">The sequence shown here is derived from an EMBL/GenBank/DDBJ whole genome shotgun (WGS) entry which is preliminary data.</text>
</comment>
<evidence type="ECO:0008006" key="6">
    <source>
        <dbReference type="Google" id="ProtNLM"/>
    </source>
</evidence>
<dbReference type="InterPro" id="IPR041577">
    <property type="entry name" value="RT_RNaseH_2"/>
</dbReference>
<feature type="domain" description="Integrase zinc-binding" evidence="3">
    <location>
        <begin position="230"/>
        <end position="284"/>
    </location>
</feature>
<dbReference type="EMBL" id="SZYD01000001">
    <property type="protein sequence ID" value="KAD7476939.1"/>
    <property type="molecule type" value="Genomic_DNA"/>
</dbReference>
<dbReference type="PANTHER" id="PTHR37984">
    <property type="entry name" value="PROTEIN CBG26694"/>
    <property type="match status" value="1"/>
</dbReference>
<organism evidence="4 5">
    <name type="scientific">Mikania micrantha</name>
    <name type="common">bitter vine</name>
    <dbReference type="NCBI Taxonomy" id="192012"/>
    <lineage>
        <taxon>Eukaryota</taxon>
        <taxon>Viridiplantae</taxon>
        <taxon>Streptophyta</taxon>
        <taxon>Embryophyta</taxon>
        <taxon>Tracheophyta</taxon>
        <taxon>Spermatophyta</taxon>
        <taxon>Magnoliopsida</taxon>
        <taxon>eudicotyledons</taxon>
        <taxon>Gunneridae</taxon>
        <taxon>Pentapetalae</taxon>
        <taxon>asterids</taxon>
        <taxon>campanulids</taxon>
        <taxon>Asterales</taxon>
        <taxon>Asteraceae</taxon>
        <taxon>Asteroideae</taxon>
        <taxon>Heliantheae alliance</taxon>
        <taxon>Eupatorieae</taxon>
        <taxon>Mikania</taxon>
    </lineage>
</organism>
<dbReference type="SUPFAM" id="SSF56672">
    <property type="entry name" value="DNA/RNA polymerases"/>
    <property type="match status" value="1"/>
</dbReference>
<dbReference type="OrthoDB" id="1434436at2759"/>
<dbReference type="GO" id="GO:0003676">
    <property type="term" value="F:nucleic acid binding"/>
    <property type="evidence" value="ECO:0007669"/>
    <property type="project" value="InterPro"/>
</dbReference>
<keyword evidence="1" id="KW-0511">Multifunctional enzyme</keyword>
<reference evidence="4 5" key="1">
    <citation type="submission" date="2019-05" db="EMBL/GenBank/DDBJ databases">
        <title>Mikania micrantha, genome provides insights into the molecular mechanism of rapid growth.</title>
        <authorList>
            <person name="Liu B."/>
        </authorList>
    </citation>
    <scope>NUCLEOTIDE SEQUENCE [LARGE SCALE GENOMIC DNA]</scope>
    <source>
        <strain evidence="4">NLD-2019</strain>
        <tissue evidence="4">Leaf</tissue>
    </source>
</reference>
<dbReference type="InterPro" id="IPR041588">
    <property type="entry name" value="Integrase_H2C2"/>
</dbReference>
<evidence type="ECO:0000313" key="4">
    <source>
        <dbReference type="EMBL" id="KAD7476939.1"/>
    </source>
</evidence>
<dbReference type="AlphaFoldDB" id="A0A5N6PX30"/>
<sequence length="386" mass="44859">MSFGLTNAPVAFMDLMNRFLGHVVNPEGIMVDPAKVETVMKWSPPKSLTEVRSSRRKDVKYERGPNQEEAFSVLKEKLTQAPVLTLPDENVDFVVCADASRQGLGCVLIQKGRVIAYASRQLKIHEANYPTHDLELAAVLEVFLRAKGFEHGTETMALSRKTDHPAMRVKSYSLVITPDFLNELKQAQQKGLKEENVGFEHVFKQVKNLEDNDHGIKVRFGRMGVPRNEDIWSRIFYEAHKSRYSVHPGAMKMYQDLLKDYWWPGMKFNVMQYVNKCLTFAQVKVEHQKPYRYVQPLEVPEWKWEHITMDFITKLLRTAKRHDTIWVIVDRLKKSAHFLPIREMYTSERLSELFVKEIVTMSLYQIGIRGSLLDSGSSFMMLWERD</sequence>
<evidence type="ECO:0000256" key="1">
    <source>
        <dbReference type="ARBA" id="ARBA00023268"/>
    </source>
</evidence>
<gene>
    <name evidence="4" type="ORF">E3N88_00075</name>
</gene>
<name>A0A5N6PX30_9ASTR</name>
<dbReference type="Pfam" id="PF17921">
    <property type="entry name" value="Integrase_H2C2"/>
    <property type="match status" value="1"/>
</dbReference>
<dbReference type="Pfam" id="PF17919">
    <property type="entry name" value="RT_RNaseH_2"/>
    <property type="match status" value="1"/>
</dbReference>
<evidence type="ECO:0000313" key="5">
    <source>
        <dbReference type="Proteomes" id="UP000326396"/>
    </source>
</evidence>
<dbReference type="InterPro" id="IPR043502">
    <property type="entry name" value="DNA/RNA_pol_sf"/>
</dbReference>
<evidence type="ECO:0000259" key="3">
    <source>
        <dbReference type="Pfam" id="PF17921"/>
    </source>
</evidence>
<dbReference type="InterPro" id="IPR036397">
    <property type="entry name" value="RNaseH_sf"/>
</dbReference>